<feature type="chain" id="PRO_5018226418" description="P pilus assembly chaperone PapD" evidence="1">
    <location>
        <begin position="21"/>
        <end position="259"/>
    </location>
</feature>
<feature type="signal peptide" evidence="1">
    <location>
        <begin position="1"/>
        <end position="20"/>
    </location>
</feature>
<evidence type="ECO:0000313" key="2">
    <source>
        <dbReference type="EMBL" id="ROS02028.1"/>
    </source>
</evidence>
<name>A0A3N2DQD3_9GAMM</name>
<comment type="caution">
    <text evidence="2">The sequence shown here is derived from an EMBL/GenBank/DDBJ whole genome shotgun (WGS) entry which is preliminary data.</text>
</comment>
<accession>A0A3N2DQD3</accession>
<dbReference type="OrthoDB" id="5614918at2"/>
<dbReference type="RefSeq" id="WP_123712768.1">
    <property type="nucleotide sequence ID" value="NZ_RKHR01000004.1"/>
</dbReference>
<evidence type="ECO:0000313" key="3">
    <source>
        <dbReference type="Proteomes" id="UP000275394"/>
    </source>
</evidence>
<evidence type="ECO:0000256" key="1">
    <source>
        <dbReference type="SAM" id="SignalP"/>
    </source>
</evidence>
<dbReference type="InterPro" id="IPR013783">
    <property type="entry name" value="Ig-like_fold"/>
</dbReference>
<dbReference type="AlphaFoldDB" id="A0A3N2DQD3"/>
<keyword evidence="3" id="KW-1185">Reference proteome</keyword>
<organism evidence="2 3">
    <name type="scientific">Sinobacterium caligoides</name>
    <dbReference type="NCBI Taxonomy" id="933926"/>
    <lineage>
        <taxon>Bacteria</taxon>
        <taxon>Pseudomonadati</taxon>
        <taxon>Pseudomonadota</taxon>
        <taxon>Gammaproteobacteria</taxon>
        <taxon>Cellvibrionales</taxon>
        <taxon>Spongiibacteraceae</taxon>
        <taxon>Sinobacterium</taxon>
    </lineage>
</organism>
<keyword evidence="1" id="KW-0732">Signal</keyword>
<sequence>MNKFYLIALLSLFLVGQVQAKNSFLVAPAIINFDMDEPLTQSFIITNDGDEPIRLNIKPVYYPIDSNSLRLGSHLDAETVTIEDITSSIRLSPKRLSLKPGQRRDIRVSIRPKKDQAEGTYRSHILVQMLETAQVIQTVAEGGSSVDMRLSMKMETAVAVYGNKGEGQPLLNFSCRQQEDSDQLLLEVTNSSVWRFDGDITLVTKAQPGEALYEDRLVSMRGSNNPVKIEKKYNPQAGYQVIYASFDQPELKNTVDCAA</sequence>
<gene>
    <name evidence="2" type="ORF">EDC56_2478</name>
</gene>
<dbReference type="EMBL" id="RKHR01000004">
    <property type="protein sequence ID" value="ROS02028.1"/>
    <property type="molecule type" value="Genomic_DNA"/>
</dbReference>
<dbReference type="Gene3D" id="2.60.40.10">
    <property type="entry name" value="Immunoglobulins"/>
    <property type="match status" value="1"/>
</dbReference>
<evidence type="ECO:0008006" key="4">
    <source>
        <dbReference type="Google" id="ProtNLM"/>
    </source>
</evidence>
<reference evidence="2 3" key="1">
    <citation type="submission" date="2018-11" db="EMBL/GenBank/DDBJ databases">
        <title>Genomic Encyclopedia of Type Strains, Phase IV (KMG-IV): sequencing the most valuable type-strain genomes for metagenomic binning, comparative biology and taxonomic classification.</title>
        <authorList>
            <person name="Goeker M."/>
        </authorList>
    </citation>
    <scope>NUCLEOTIDE SEQUENCE [LARGE SCALE GENOMIC DNA]</scope>
    <source>
        <strain evidence="2 3">DSM 100316</strain>
    </source>
</reference>
<proteinExistence type="predicted"/>
<dbReference type="Proteomes" id="UP000275394">
    <property type="component" value="Unassembled WGS sequence"/>
</dbReference>
<protein>
    <recommendedName>
        <fullName evidence="4">P pilus assembly chaperone PapD</fullName>
    </recommendedName>
</protein>